<name>A0A2M8J3D4_9RHOB</name>
<keyword evidence="2" id="KW-0812">Transmembrane</keyword>
<feature type="transmembrane region" description="Helical" evidence="2">
    <location>
        <begin position="311"/>
        <end position="331"/>
    </location>
</feature>
<keyword evidence="2" id="KW-0472">Membrane</keyword>
<evidence type="ECO:0000256" key="1">
    <source>
        <dbReference type="SAM" id="MobiDB-lite"/>
    </source>
</evidence>
<gene>
    <name evidence="3" type="ORF">CVM52_07450</name>
</gene>
<accession>A0A2M8J3D4</accession>
<dbReference type="RefSeq" id="WP_100161883.1">
    <property type="nucleotide sequence ID" value="NZ_PGTB01000017.1"/>
</dbReference>
<comment type="caution">
    <text evidence="3">The sequence shown here is derived from an EMBL/GenBank/DDBJ whole genome shotgun (WGS) entry which is preliminary data.</text>
</comment>
<proteinExistence type="predicted"/>
<protein>
    <recommendedName>
        <fullName evidence="5">O-antigen ligase domain-containing protein</fullName>
    </recommendedName>
</protein>
<sequence>MAVPLAVLLLPFLQLGLSFYASVSTLAAALCLAAATGLRGFLTLRIFACLFVVWAMLATAALHPLADSHDLLRAGREALCFLMIIALLRRKIVLNPNQARLALRCLGLVALGLALLVIAQTIGLQRGVFVSLPHDLYVINTNTLPTDLDLRHSRVRPSGPFGEPSYLAAVATVLVLALSPLWPVSALARGIILVLALATFLSLSMLGLVSMSAALALILLRHGDRRQGLLFVTVLAAGAAGAALAGGEISERIGAILRGEDFSFASRIATPLLALPRVLGEAPFGIPIRVFLDMGYLPGMDLANESFSHNAIFNTLINYGVIGMAMLAVLFLSARGGIPWAILFVLLMQNGAFWSFDKVSLLAVSVILHRMALGQISGSNKAQRFVSRPLPKLVHNVSAPENGRGKHADIASDSDGGSGLWRPDRRDFRHYPLPGRTGT</sequence>
<feature type="transmembrane region" description="Helical" evidence="2">
    <location>
        <begin position="166"/>
        <end position="185"/>
    </location>
</feature>
<dbReference type="AlphaFoldDB" id="A0A2M8J3D4"/>
<evidence type="ECO:0000256" key="2">
    <source>
        <dbReference type="SAM" id="Phobius"/>
    </source>
</evidence>
<evidence type="ECO:0000313" key="3">
    <source>
        <dbReference type="EMBL" id="PJE37299.1"/>
    </source>
</evidence>
<dbReference type="OrthoDB" id="8452845at2"/>
<evidence type="ECO:0008006" key="5">
    <source>
        <dbReference type="Google" id="ProtNLM"/>
    </source>
</evidence>
<keyword evidence="4" id="KW-1185">Reference proteome</keyword>
<reference evidence="3 4" key="1">
    <citation type="journal article" date="2018" name="Int. J. Syst. Evol. Microbiol.">
        <title>Pseudooceanicola lipolyticus sp. nov., a marine alphaproteobacterium, reclassification of Oceanicola flagellatus as Pseudooceanicola flagellatus comb. nov. and emended description of the genus Pseudooceanicola.</title>
        <authorList>
            <person name="Huang M.-M."/>
            <person name="Guo L.-L."/>
            <person name="Wu Y.-H."/>
            <person name="Lai Q.-L."/>
            <person name="Shao Z.-Z."/>
            <person name="Wang C.-S."/>
            <person name="Wu M."/>
            <person name="Xu X.-W."/>
        </authorList>
    </citation>
    <scope>NUCLEOTIDE SEQUENCE [LARGE SCALE GENOMIC DNA]</scope>
    <source>
        <strain evidence="3 4">157</strain>
    </source>
</reference>
<feature type="transmembrane region" description="Helical" evidence="2">
    <location>
        <begin position="43"/>
        <end position="66"/>
    </location>
</feature>
<feature type="region of interest" description="Disordered" evidence="1">
    <location>
        <begin position="396"/>
        <end position="439"/>
    </location>
</feature>
<organism evidence="3 4">
    <name type="scientific">Pseudooceanicola lipolyticus</name>
    <dbReference type="NCBI Taxonomy" id="2029104"/>
    <lineage>
        <taxon>Bacteria</taxon>
        <taxon>Pseudomonadati</taxon>
        <taxon>Pseudomonadota</taxon>
        <taxon>Alphaproteobacteria</taxon>
        <taxon>Rhodobacterales</taxon>
        <taxon>Paracoccaceae</taxon>
        <taxon>Pseudooceanicola</taxon>
    </lineage>
</organism>
<feature type="transmembrane region" description="Helical" evidence="2">
    <location>
        <begin position="229"/>
        <end position="247"/>
    </location>
</feature>
<evidence type="ECO:0000313" key="4">
    <source>
        <dbReference type="Proteomes" id="UP000231553"/>
    </source>
</evidence>
<keyword evidence="2" id="KW-1133">Transmembrane helix</keyword>
<dbReference type="Proteomes" id="UP000231553">
    <property type="component" value="Unassembled WGS sequence"/>
</dbReference>
<dbReference type="EMBL" id="PGTB01000017">
    <property type="protein sequence ID" value="PJE37299.1"/>
    <property type="molecule type" value="Genomic_DNA"/>
</dbReference>
<feature type="transmembrane region" description="Helical" evidence="2">
    <location>
        <begin position="101"/>
        <end position="119"/>
    </location>
</feature>
<feature type="transmembrane region" description="Helical" evidence="2">
    <location>
        <begin position="191"/>
        <end position="220"/>
    </location>
</feature>